<accession>A0A9N9MGR9</accession>
<feature type="compositionally biased region" description="Polar residues" evidence="1">
    <location>
        <begin position="109"/>
        <end position="118"/>
    </location>
</feature>
<evidence type="ECO:0000313" key="2">
    <source>
        <dbReference type="EMBL" id="CAG9761776.1"/>
    </source>
</evidence>
<name>A0A9N9MGR9_9CUCU</name>
<feature type="region of interest" description="Disordered" evidence="1">
    <location>
        <begin position="55"/>
        <end position="75"/>
    </location>
</feature>
<protein>
    <submittedName>
        <fullName evidence="2">Uncharacterized protein</fullName>
    </submittedName>
</protein>
<dbReference type="OrthoDB" id="8196819at2759"/>
<sequence length="367" mass="40280">MKSFSRSASPVILSASSSQISLNNYNPVPTNNPPIYEYLEKLTEPQIYRSRLNTAVSNKSQEAEDSCQSQNIMTRRSDAVSPQVVEPVQYASLMKELQRAIVCKKEPPSVTSPLSNSESHSKSSDAEFSKELEAALQLIQDLESPNTAETPFDPPISRPLTVSDSEKTLSALGSMNEIASPPIGKGTNRVLVRYPDSQSTSGYSSPSHGPTPNWSTTSSINGSNQDIVRPVSYHIHNDKSSTVISLYTNNDHSKGKSVTLVNISGPIHNSTLVNCPSPKLPHEPLIVSKPDPATGLWNVKSLLRKKKQVARLCPELESAIIKSESLAYLSEVELMARARRNEQIQRQIEERVSQQLGVPRTESESNC</sequence>
<feature type="region of interest" description="Disordered" evidence="1">
    <location>
        <begin position="107"/>
        <end position="128"/>
    </location>
</feature>
<reference evidence="2" key="1">
    <citation type="submission" date="2022-01" db="EMBL/GenBank/DDBJ databases">
        <authorList>
            <person name="King R."/>
        </authorList>
    </citation>
    <scope>NUCLEOTIDE SEQUENCE</scope>
</reference>
<evidence type="ECO:0000256" key="1">
    <source>
        <dbReference type="SAM" id="MobiDB-lite"/>
    </source>
</evidence>
<feature type="region of interest" description="Disordered" evidence="1">
    <location>
        <begin position="195"/>
        <end position="222"/>
    </location>
</feature>
<organism evidence="2 3">
    <name type="scientific">Ceutorhynchus assimilis</name>
    <name type="common">cabbage seed weevil</name>
    <dbReference type="NCBI Taxonomy" id="467358"/>
    <lineage>
        <taxon>Eukaryota</taxon>
        <taxon>Metazoa</taxon>
        <taxon>Ecdysozoa</taxon>
        <taxon>Arthropoda</taxon>
        <taxon>Hexapoda</taxon>
        <taxon>Insecta</taxon>
        <taxon>Pterygota</taxon>
        <taxon>Neoptera</taxon>
        <taxon>Endopterygota</taxon>
        <taxon>Coleoptera</taxon>
        <taxon>Polyphaga</taxon>
        <taxon>Cucujiformia</taxon>
        <taxon>Curculionidae</taxon>
        <taxon>Ceutorhynchinae</taxon>
        <taxon>Ceutorhynchus</taxon>
    </lineage>
</organism>
<feature type="compositionally biased region" description="Basic and acidic residues" evidence="1">
    <location>
        <begin position="119"/>
        <end position="128"/>
    </location>
</feature>
<keyword evidence="3" id="KW-1185">Reference proteome</keyword>
<gene>
    <name evidence="2" type="ORF">CEUTPL_LOCUS2469</name>
</gene>
<proteinExistence type="predicted"/>
<feature type="compositionally biased region" description="Polar residues" evidence="1">
    <location>
        <begin position="196"/>
        <end position="222"/>
    </location>
</feature>
<dbReference type="EMBL" id="OU892286">
    <property type="protein sequence ID" value="CAG9761776.1"/>
    <property type="molecule type" value="Genomic_DNA"/>
</dbReference>
<dbReference type="Proteomes" id="UP001152799">
    <property type="component" value="Chromosome 10"/>
</dbReference>
<dbReference type="AlphaFoldDB" id="A0A9N9MGR9"/>
<feature type="compositionally biased region" description="Polar residues" evidence="1">
    <location>
        <begin position="55"/>
        <end position="74"/>
    </location>
</feature>
<evidence type="ECO:0000313" key="3">
    <source>
        <dbReference type="Proteomes" id="UP001152799"/>
    </source>
</evidence>